<keyword evidence="2" id="KW-0732">Signal</keyword>
<dbReference type="EMBL" id="JAYMYJ010000012">
    <property type="protein sequence ID" value="MEB4589635.1"/>
    <property type="molecule type" value="Genomic_DNA"/>
</dbReference>
<dbReference type="Proteomes" id="UP001308005">
    <property type="component" value="Unassembled WGS sequence"/>
</dbReference>
<proteinExistence type="predicted"/>
<sequence>MKTLKTLMAAIMLAATLPGQATNAYAQDWRKDAEGREVDCLLQVKGKTYLKGTCMYDADQDGSFRLFGDKYFVYLNMLEKGVASASWNESPKSSHAQAPLGEDFKQDGACWVGKRAKICATDKADKKEGKDESQKDVDQKDAAQQDTGQKDAAQKDAGQPSRIKFDKGASTAVVTGKLADFDGEQTYLIEVGKGQTMTVEQLNKYSNGQISIYVTDPQGGDANDLDASCHGKATVTPTMAGDYKIQVMECKKADPWKGKFAFKVTVK</sequence>
<comment type="caution">
    <text evidence="3">The sequence shown here is derived from an EMBL/GenBank/DDBJ whole genome shotgun (WGS) entry which is preliminary data.</text>
</comment>
<organism evidence="3 4">
    <name type="scientific">Candidatus Thiothrix phosphatis</name>
    <dbReference type="NCBI Taxonomy" id="3112415"/>
    <lineage>
        <taxon>Bacteria</taxon>
        <taxon>Pseudomonadati</taxon>
        <taxon>Pseudomonadota</taxon>
        <taxon>Gammaproteobacteria</taxon>
        <taxon>Thiotrichales</taxon>
        <taxon>Thiotrichaceae</taxon>
        <taxon>Thiothrix</taxon>
    </lineage>
</organism>
<name>A0ABU6CS22_9GAMM</name>
<evidence type="ECO:0000256" key="2">
    <source>
        <dbReference type="SAM" id="SignalP"/>
    </source>
</evidence>
<protein>
    <recommendedName>
        <fullName evidence="5">Proteinase inhibitor I42 chagasin domain-containing protein</fullName>
    </recommendedName>
</protein>
<dbReference type="Gene3D" id="2.60.120.380">
    <property type="match status" value="1"/>
</dbReference>
<accession>A0ABU6CS22</accession>
<evidence type="ECO:0000313" key="3">
    <source>
        <dbReference type="EMBL" id="MEB4589635.1"/>
    </source>
</evidence>
<gene>
    <name evidence="3" type="ORF">VSS37_01455</name>
</gene>
<keyword evidence="4" id="KW-1185">Reference proteome</keyword>
<evidence type="ECO:0008006" key="5">
    <source>
        <dbReference type="Google" id="ProtNLM"/>
    </source>
</evidence>
<feature type="signal peptide" evidence="2">
    <location>
        <begin position="1"/>
        <end position="26"/>
    </location>
</feature>
<reference evidence="4" key="1">
    <citation type="submission" date="2023-07" db="EMBL/GenBank/DDBJ databases">
        <title>The carbon used by Thiothrix.</title>
        <authorList>
            <person name="Chen L."/>
        </authorList>
    </citation>
    <scope>NUCLEOTIDE SEQUENCE [LARGE SCALE GENOMIC DNA]</scope>
</reference>
<feature type="compositionally biased region" description="Basic and acidic residues" evidence="1">
    <location>
        <begin position="122"/>
        <end position="154"/>
    </location>
</feature>
<evidence type="ECO:0000313" key="4">
    <source>
        <dbReference type="Proteomes" id="UP001308005"/>
    </source>
</evidence>
<evidence type="ECO:0000256" key="1">
    <source>
        <dbReference type="SAM" id="MobiDB-lite"/>
    </source>
</evidence>
<feature type="chain" id="PRO_5046747693" description="Proteinase inhibitor I42 chagasin domain-containing protein" evidence="2">
    <location>
        <begin position="27"/>
        <end position="267"/>
    </location>
</feature>
<feature type="region of interest" description="Disordered" evidence="1">
    <location>
        <begin position="122"/>
        <end position="163"/>
    </location>
</feature>
<dbReference type="RefSeq" id="WP_324692824.1">
    <property type="nucleotide sequence ID" value="NZ_JAYMYJ010000012.1"/>
</dbReference>